<gene>
    <name evidence="2" type="ORF">KBB96_03925</name>
</gene>
<feature type="signal peptide" evidence="1">
    <location>
        <begin position="1"/>
        <end position="20"/>
    </location>
</feature>
<reference evidence="2" key="1">
    <citation type="submission" date="2021-04" db="EMBL/GenBank/DDBJ databases">
        <title>Luteolibacter sp. 32A isolated from the skin of an Anderson's salamander (Ambystoma andersonii).</title>
        <authorList>
            <person name="Spergser J."/>
            <person name="Busse H.-J."/>
        </authorList>
    </citation>
    <scope>NUCLEOTIDE SEQUENCE</scope>
    <source>
        <strain evidence="2">32A</strain>
    </source>
</reference>
<keyword evidence="1" id="KW-0732">Signal</keyword>
<dbReference type="Gene3D" id="3.30.530.20">
    <property type="match status" value="1"/>
</dbReference>
<dbReference type="Pfam" id="PF10604">
    <property type="entry name" value="Polyketide_cyc2"/>
    <property type="match status" value="1"/>
</dbReference>
<dbReference type="RefSeq" id="WP_211632521.1">
    <property type="nucleotide sequence ID" value="NZ_CP073100.1"/>
</dbReference>
<dbReference type="AlphaFoldDB" id="A0A975J104"/>
<dbReference type="Proteomes" id="UP000676169">
    <property type="component" value="Chromosome"/>
</dbReference>
<keyword evidence="3" id="KW-1185">Reference proteome</keyword>
<dbReference type="SUPFAM" id="SSF55961">
    <property type="entry name" value="Bet v1-like"/>
    <property type="match status" value="1"/>
</dbReference>
<feature type="chain" id="PRO_5037629872" evidence="1">
    <location>
        <begin position="21"/>
        <end position="176"/>
    </location>
</feature>
<dbReference type="InterPro" id="IPR023393">
    <property type="entry name" value="START-like_dom_sf"/>
</dbReference>
<protein>
    <submittedName>
        <fullName evidence="2">SRPBCC family protein</fullName>
    </submittedName>
</protein>
<dbReference type="InterPro" id="IPR019587">
    <property type="entry name" value="Polyketide_cyclase/dehydratase"/>
</dbReference>
<evidence type="ECO:0000256" key="1">
    <source>
        <dbReference type="SAM" id="SignalP"/>
    </source>
</evidence>
<evidence type="ECO:0000313" key="2">
    <source>
        <dbReference type="EMBL" id="QUE52041.1"/>
    </source>
</evidence>
<proteinExistence type="predicted"/>
<dbReference type="KEGG" id="lamb:KBB96_03925"/>
<evidence type="ECO:0000313" key="3">
    <source>
        <dbReference type="Proteomes" id="UP000676169"/>
    </source>
</evidence>
<dbReference type="CDD" id="cd07818">
    <property type="entry name" value="SRPBCC_1"/>
    <property type="match status" value="1"/>
</dbReference>
<organism evidence="2 3">
    <name type="scientific">Luteolibacter ambystomatis</name>
    <dbReference type="NCBI Taxonomy" id="2824561"/>
    <lineage>
        <taxon>Bacteria</taxon>
        <taxon>Pseudomonadati</taxon>
        <taxon>Verrucomicrobiota</taxon>
        <taxon>Verrucomicrobiia</taxon>
        <taxon>Verrucomicrobiales</taxon>
        <taxon>Verrucomicrobiaceae</taxon>
        <taxon>Luteolibacter</taxon>
    </lineage>
</organism>
<accession>A0A975J104</accession>
<dbReference type="EMBL" id="CP073100">
    <property type="protein sequence ID" value="QUE52041.1"/>
    <property type="molecule type" value="Genomic_DNA"/>
</dbReference>
<sequence length="176" mass="19320">MFKKILIALAAVVIVFLAVAAFQSPDCRISRSAVVAAPPATVFEQINDYHKWVDWSPWAKMDPAMKQTFEGPPAGTGAIYSWAGNSKVGEGRMTITESDPAKRVSMRLEFLKPFAATNTAEFTLAPEANGTRVTWTMIGKKNFAMKAMGLLMNMDKLVGADFEKGLSNLKEIVEKK</sequence>
<name>A0A975J104_9BACT</name>